<dbReference type="AlphaFoldDB" id="A0A2Z6RD49"/>
<evidence type="ECO:0000313" key="2">
    <source>
        <dbReference type="EMBL" id="GET02498.1"/>
    </source>
</evidence>
<comment type="caution">
    <text evidence="1">The sequence shown here is derived from an EMBL/GenBank/DDBJ whole genome shotgun (WGS) entry which is preliminary data.</text>
</comment>
<dbReference type="EMBL" id="BLAL01000313">
    <property type="protein sequence ID" value="GET02498.1"/>
    <property type="molecule type" value="Genomic_DNA"/>
</dbReference>
<dbReference type="EMBL" id="BEXD01001591">
    <property type="protein sequence ID" value="GBB94881.1"/>
    <property type="molecule type" value="Genomic_DNA"/>
</dbReference>
<reference evidence="1 3" key="1">
    <citation type="submission" date="2017-11" db="EMBL/GenBank/DDBJ databases">
        <title>The genome of Rhizophagus clarus HR1 reveals common genetic basis of auxotrophy among arbuscular mycorrhizal fungi.</title>
        <authorList>
            <person name="Kobayashi Y."/>
        </authorList>
    </citation>
    <scope>NUCLEOTIDE SEQUENCE [LARGE SCALE GENOMIC DNA]</scope>
    <source>
        <strain evidence="1 3">HR1</strain>
    </source>
</reference>
<organism evidence="1 3">
    <name type="scientific">Rhizophagus clarus</name>
    <dbReference type="NCBI Taxonomy" id="94130"/>
    <lineage>
        <taxon>Eukaryota</taxon>
        <taxon>Fungi</taxon>
        <taxon>Fungi incertae sedis</taxon>
        <taxon>Mucoromycota</taxon>
        <taxon>Glomeromycotina</taxon>
        <taxon>Glomeromycetes</taxon>
        <taxon>Glomerales</taxon>
        <taxon>Glomeraceae</taxon>
        <taxon>Rhizophagus</taxon>
    </lineage>
</organism>
<evidence type="ECO:0000313" key="1">
    <source>
        <dbReference type="EMBL" id="GBB94881.1"/>
    </source>
</evidence>
<dbReference type="Proteomes" id="UP000615446">
    <property type="component" value="Unassembled WGS sequence"/>
</dbReference>
<accession>A0A2Z6RD49</accession>
<protein>
    <submittedName>
        <fullName evidence="1">Uncharacterized protein</fullName>
    </submittedName>
</protein>
<name>A0A2Z6RD49_9GLOM</name>
<sequence>MSNRSLKEQVSEENIELNVRNSTAEAEIDDDPKIVAAAEPAAATDGPKIAEPTGDPNIVEEVVAEGSTPKKFAIADDLINRFTKEERDSIESLNDTQRNIFLEATKRW</sequence>
<gene>
    <name evidence="2" type="ORF">RCL2_002887200</name>
    <name evidence="1" type="ORF">RclHR1_02430022</name>
</gene>
<dbReference type="Proteomes" id="UP000247702">
    <property type="component" value="Unassembled WGS sequence"/>
</dbReference>
<keyword evidence="3" id="KW-1185">Reference proteome</keyword>
<evidence type="ECO:0000313" key="3">
    <source>
        <dbReference type="Proteomes" id="UP000247702"/>
    </source>
</evidence>
<reference evidence="2" key="2">
    <citation type="submission" date="2019-10" db="EMBL/GenBank/DDBJ databases">
        <title>Conservation and host-specific expression of non-tandemly repeated heterogenous ribosome RNA gene in arbuscular mycorrhizal fungi.</title>
        <authorList>
            <person name="Maeda T."/>
            <person name="Kobayashi Y."/>
            <person name="Nakagawa T."/>
            <person name="Ezawa T."/>
            <person name="Yamaguchi K."/>
            <person name="Bino T."/>
            <person name="Nishimoto Y."/>
            <person name="Shigenobu S."/>
            <person name="Kawaguchi M."/>
        </authorList>
    </citation>
    <scope>NUCLEOTIDE SEQUENCE</scope>
    <source>
        <strain evidence="2">HR1</strain>
    </source>
</reference>
<proteinExistence type="predicted"/>